<gene>
    <name evidence="1" type="ORF">CDEST_07418</name>
</gene>
<evidence type="ECO:0000313" key="1">
    <source>
        <dbReference type="EMBL" id="WQF82404.1"/>
    </source>
</evidence>
<proteinExistence type="predicted"/>
<dbReference type="GeneID" id="87943921"/>
<sequence length="69" mass="8007">MCYESEDTLYIAAQRYLTATGEKSFLLHLSLDARHTSLTWFRLELESEVECFPQLSNSQPCDRTATRTM</sequence>
<dbReference type="Proteomes" id="UP001322277">
    <property type="component" value="Chromosome 4"/>
</dbReference>
<dbReference type="KEGG" id="cdet:87943921"/>
<protein>
    <submittedName>
        <fullName evidence="1">Uncharacterized protein</fullName>
    </submittedName>
</protein>
<keyword evidence="2" id="KW-1185">Reference proteome</keyword>
<dbReference type="EMBL" id="CP137308">
    <property type="protein sequence ID" value="WQF82404.1"/>
    <property type="molecule type" value="Genomic_DNA"/>
</dbReference>
<reference evidence="2" key="1">
    <citation type="journal article" date="2023" name="bioRxiv">
        <title>Complete genome of the Medicago anthracnose fungus, Colletotrichum destructivum, reveals a mini-chromosome-like region within a core chromosome.</title>
        <authorList>
            <person name="Lapalu N."/>
            <person name="Simon A."/>
            <person name="Lu A."/>
            <person name="Plaumann P.-L."/>
            <person name="Amselem J."/>
            <person name="Pigne S."/>
            <person name="Auger A."/>
            <person name="Koch C."/>
            <person name="Dallery J.-F."/>
            <person name="O'Connell R.J."/>
        </authorList>
    </citation>
    <scope>NUCLEOTIDE SEQUENCE [LARGE SCALE GENOMIC DNA]</scope>
    <source>
        <strain evidence="2">CBS 520.97</strain>
    </source>
</reference>
<name>A0AAX4IHR2_9PEZI</name>
<dbReference type="AlphaFoldDB" id="A0AAX4IHR2"/>
<accession>A0AAX4IHR2</accession>
<dbReference type="RefSeq" id="XP_062779628.1">
    <property type="nucleotide sequence ID" value="XM_062923577.1"/>
</dbReference>
<evidence type="ECO:0000313" key="2">
    <source>
        <dbReference type="Proteomes" id="UP001322277"/>
    </source>
</evidence>
<organism evidence="1 2">
    <name type="scientific">Colletotrichum destructivum</name>
    <dbReference type="NCBI Taxonomy" id="34406"/>
    <lineage>
        <taxon>Eukaryota</taxon>
        <taxon>Fungi</taxon>
        <taxon>Dikarya</taxon>
        <taxon>Ascomycota</taxon>
        <taxon>Pezizomycotina</taxon>
        <taxon>Sordariomycetes</taxon>
        <taxon>Hypocreomycetidae</taxon>
        <taxon>Glomerellales</taxon>
        <taxon>Glomerellaceae</taxon>
        <taxon>Colletotrichum</taxon>
        <taxon>Colletotrichum destructivum species complex</taxon>
    </lineage>
</organism>